<reference evidence="1" key="1">
    <citation type="submission" date="2018-02" db="EMBL/GenBank/DDBJ databases">
        <title>Rhizophora mucronata_Transcriptome.</title>
        <authorList>
            <person name="Meera S.P."/>
            <person name="Sreeshan A."/>
            <person name="Augustine A."/>
        </authorList>
    </citation>
    <scope>NUCLEOTIDE SEQUENCE</scope>
    <source>
        <tissue evidence="1">Leaf</tissue>
    </source>
</reference>
<dbReference type="EMBL" id="GGEC01066515">
    <property type="protein sequence ID" value="MBX46999.1"/>
    <property type="molecule type" value="Transcribed_RNA"/>
</dbReference>
<accession>A0A2P2NX72</accession>
<evidence type="ECO:0000313" key="1">
    <source>
        <dbReference type="EMBL" id="MBX46999.1"/>
    </source>
</evidence>
<sequence>MLLHCYLMITGLNSRNNLLLKQMEMNPSLDPANVGASCTEMSMLFDSWP</sequence>
<proteinExistence type="predicted"/>
<protein>
    <submittedName>
        <fullName evidence="1">Uncharacterized protein</fullName>
    </submittedName>
</protein>
<name>A0A2P2NX72_RHIMU</name>
<dbReference type="AlphaFoldDB" id="A0A2P2NX72"/>
<organism evidence="1">
    <name type="scientific">Rhizophora mucronata</name>
    <name type="common">Asiatic mangrove</name>
    <dbReference type="NCBI Taxonomy" id="61149"/>
    <lineage>
        <taxon>Eukaryota</taxon>
        <taxon>Viridiplantae</taxon>
        <taxon>Streptophyta</taxon>
        <taxon>Embryophyta</taxon>
        <taxon>Tracheophyta</taxon>
        <taxon>Spermatophyta</taxon>
        <taxon>Magnoliopsida</taxon>
        <taxon>eudicotyledons</taxon>
        <taxon>Gunneridae</taxon>
        <taxon>Pentapetalae</taxon>
        <taxon>rosids</taxon>
        <taxon>fabids</taxon>
        <taxon>Malpighiales</taxon>
        <taxon>Rhizophoraceae</taxon>
        <taxon>Rhizophora</taxon>
    </lineage>
</organism>